<dbReference type="GO" id="GO:0016042">
    <property type="term" value="P:lipid catabolic process"/>
    <property type="evidence" value="ECO:0000318"/>
    <property type="project" value="GO_Central"/>
</dbReference>
<sequence>MHWHRSVLLNHRHLHHLAAWCQETTTPYCYDGVGSNTFSVTLGTCHQRSPRPTADICSSFTLISAETRGKGGVDVTNLLNPPFNSSRDTKILIPGFTNEVLDEKWDQLKEVLLDEGNNVIMVNWSQAANLTNYAQARADARVVGFQVAKVMADIVENTEATYDQMHLIGSGMGAHVAGYAGSTGEKVARITGLDPAGGETVTFGLTEGSSRGQQCRLDISDAEFVDVIHTNAHGGLDGGYIGLQNELGHQDFYVNDGINQLGCEEGDEFCNHARALDYFTESVPVDNYGSFPCQSKASTRAGLEDGVQCSPDDPCPEMGYRAEKIKGDGYAYRVETNAEPPYSINHYTTPTTTSAPQ</sequence>
<evidence type="ECO:0000259" key="5">
    <source>
        <dbReference type="Pfam" id="PF00151"/>
    </source>
</evidence>
<reference evidence="6" key="2">
    <citation type="submission" date="2021-01" db="UniProtKB">
        <authorList>
            <consortium name="EnsemblMetazoa"/>
        </authorList>
    </citation>
    <scope>IDENTIFICATION</scope>
</reference>
<reference evidence="7" key="1">
    <citation type="submission" date="2015-02" db="EMBL/GenBank/DDBJ databases">
        <title>Genome sequencing for Strongylocentrotus purpuratus.</title>
        <authorList>
            <person name="Murali S."/>
            <person name="Liu Y."/>
            <person name="Vee V."/>
            <person name="English A."/>
            <person name="Wang M."/>
            <person name="Skinner E."/>
            <person name="Han Y."/>
            <person name="Muzny D.M."/>
            <person name="Worley K.C."/>
            <person name="Gibbs R.A."/>
        </authorList>
    </citation>
    <scope>NUCLEOTIDE SEQUENCE</scope>
</reference>
<evidence type="ECO:0000256" key="3">
    <source>
        <dbReference type="ARBA" id="ARBA00022525"/>
    </source>
</evidence>
<evidence type="ECO:0000313" key="7">
    <source>
        <dbReference type="Proteomes" id="UP000007110"/>
    </source>
</evidence>
<dbReference type="InterPro" id="IPR029058">
    <property type="entry name" value="AB_hydrolase_fold"/>
</dbReference>
<dbReference type="Proteomes" id="UP000007110">
    <property type="component" value="Unassembled WGS sequence"/>
</dbReference>
<evidence type="ECO:0000256" key="2">
    <source>
        <dbReference type="ARBA" id="ARBA00010701"/>
    </source>
</evidence>
<dbReference type="EnsemblMetazoa" id="XM_030983693">
    <property type="protein sequence ID" value="XP_030839553"/>
    <property type="gene ID" value="LOC100893044"/>
</dbReference>
<proteinExistence type="inferred from homology"/>
<name>A0A7M7NPA5_STRPU</name>
<dbReference type="AlphaFoldDB" id="A0A7M7NPA5"/>
<dbReference type="GO" id="GO:0016298">
    <property type="term" value="F:lipase activity"/>
    <property type="evidence" value="ECO:0000318"/>
    <property type="project" value="GO_Central"/>
</dbReference>
<comment type="subcellular location">
    <subcellularLocation>
        <location evidence="1">Secreted</location>
    </subcellularLocation>
</comment>
<organism evidence="6 7">
    <name type="scientific">Strongylocentrotus purpuratus</name>
    <name type="common">Purple sea urchin</name>
    <dbReference type="NCBI Taxonomy" id="7668"/>
    <lineage>
        <taxon>Eukaryota</taxon>
        <taxon>Metazoa</taxon>
        <taxon>Echinodermata</taxon>
        <taxon>Eleutherozoa</taxon>
        <taxon>Echinozoa</taxon>
        <taxon>Echinoidea</taxon>
        <taxon>Euechinoidea</taxon>
        <taxon>Echinacea</taxon>
        <taxon>Camarodonta</taxon>
        <taxon>Echinidea</taxon>
        <taxon>Strongylocentrotidae</taxon>
        <taxon>Strongylocentrotus</taxon>
    </lineage>
</organism>
<dbReference type="SUPFAM" id="SSF53474">
    <property type="entry name" value="alpha/beta-Hydrolases"/>
    <property type="match status" value="1"/>
</dbReference>
<dbReference type="InterPro" id="IPR000734">
    <property type="entry name" value="TAG_lipase"/>
</dbReference>
<dbReference type="RefSeq" id="XP_030839553.1">
    <property type="nucleotide sequence ID" value="XM_030983693.1"/>
</dbReference>
<evidence type="ECO:0000256" key="4">
    <source>
        <dbReference type="RuleBase" id="RU004262"/>
    </source>
</evidence>
<feature type="domain" description="Lipase" evidence="5">
    <location>
        <begin position="80"/>
        <end position="328"/>
    </location>
</feature>
<dbReference type="OrthoDB" id="199913at2759"/>
<comment type="similarity">
    <text evidence="2 4">Belongs to the AB hydrolase superfamily. Lipase family.</text>
</comment>
<dbReference type="KEGG" id="spu:100893044"/>
<dbReference type="InterPro" id="IPR013818">
    <property type="entry name" value="Lipase"/>
</dbReference>
<dbReference type="InParanoid" id="A0A7M7NPA5"/>
<dbReference type="GeneID" id="100893044"/>
<evidence type="ECO:0000256" key="1">
    <source>
        <dbReference type="ARBA" id="ARBA00004613"/>
    </source>
</evidence>
<dbReference type="Gene3D" id="3.40.50.1820">
    <property type="entry name" value="alpha/beta hydrolase"/>
    <property type="match status" value="1"/>
</dbReference>
<dbReference type="Pfam" id="PF00151">
    <property type="entry name" value="Lipase"/>
    <property type="match status" value="1"/>
</dbReference>
<keyword evidence="7" id="KW-1185">Reference proteome</keyword>
<dbReference type="PANTHER" id="PTHR11610">
    <property type="entry name" value="LIPASE"/>
    <property type="match status" value="1"/>
</dbReference>
<evidence type="ECO:0000313" key="6">
    <source>
        <dbReference type="EnsemblMetazoa" id="XP_030839553"/>
    </source>
</evidence>
<protein>
    <recommendedName>
        <fullName evidence="5">Lipase domain-containing protein</fullName>
    </recommendedName>
</protein>
<keyword evidence="3" id="KW-0964">Secreted</keyword>
<dbReference type="PANTHER" id="PTHR11610:SF178">
    <property type="entry name" value="LIPASE MEMBER H-A-LIKE PROTEIN"/>
    <property type="match status" value="1"/>
</dbReference>
<dbReference type="OMA" id="IPGFTNE"/>
<dbReference type="GO" id="GO:0005615">
    <property type="term" value="C:extracellular space"/>
    <property type="evidence" value="ECO:0000318"/>
    <property type="project" value="GO_Central"/>
</dbReference>
<accession>A0A7M7NPA5</accession>